<name>A0ABX0QEH5_9BACT</name>
<reference evidence="1" key="1">
    <citation type="submission" date="2024-05" db="EMBL/GenBank/DDBJ databases">
        <authorList>
            <person name="Jung D.-H."/>
        </authorList>
    </citation>
    <scope>NUCLEOTIDE SEQUENCE</scope>
    <source>
        <strain evidence="1">JA-25</strain>
    </source>
</reference>
<proteinExistence type="predicted"/>
<protein>
    <submittedName>
        <fullName evidence="1">Uncharacterized protein</fullName>
    </submittedName>
</protein>
<comment type="caution">
    <text evidence="1">The sequence shown here is derived from an EMBL/GenBank/DDBJ whole genome shotgun (WGS) entry which is preliminary data.</text>
</comment>
<keyword evidence="2" id="KW-1185">Reference proteome</keyword>
<sequence length="151" mass="16296">MHNTDRIQVPISPAPYTGHGRAAKHRFFGVTADLNMLQQVDVIHVNPQGVPIHELIDADASLTDEQKELAKAQYPTRAVSKTTDGAFCDPQTGAIVAEKTPGAVPQREFFQNITVAQMMAMTGTTTASSFAQVLYTMLAGEIQKIDARGGL</sequence>
<dbReference type="Proteomes" id="UP000606008">
    <property type="component" value="Unassembled WGS sequence"/>
</dbReference>
<evidence type="ECO:0000313" key="1">
    <source>
        <dbReference type="EMBL" id="NID09377.1"/>
    </source>
</evidence>
<gene>
    <name evidence="1" type="ORF">F7231_04280</name>
</gene>
<evidence type="ECO:0000313" key="2">
    <source>
        <dbReference type="Proteomes" id="UP000606008"/>
    </source>
</evidence>
<organism evidence="1 2">
    <name type="scientific">Fibrivirga algicola</name>
    <dbReference type="NCBI Taxonomy" id="2950420"/>
    <lineage>
        <taxon>Bacteria</taxon>
        <taxon>Pseudomonadati</taxon>
        <taxon>Bacteroidota</taxon>
        <taxon>Cytophagia</taxon>
        <taxon>Cytophagales</taxon>
        <taxon>Spirosomataceae</taxon>
        <taxon>Fibrivirga</taxon>
    </lineage>
</organism>
<dbReference type="RefSeq" id="WP_166691009.1">
    <property type="nucleotide sequence ID" value="NZ_WAEL01000001.1"/>
</dbReference>
<dbReference type="EMBL" id="WAEL01000001">
    <property type="protein sequence ID" value="NID09377.1"/>
    <property type="molecule type" value="Genomic_DNA"/>
</dbReference>
<accession>A0ABX0QEH5</accession>